<dbReference type="GO" id="GO:0005739">
    <property type="term" value="C:mitochondrion"/>
    <property type="evidence" value="ECO:0007669"/>
    <property type="project" value="TreeGrafter"/>
</dbReference>
<organism evidence="2 3">
    <name type="scientific">Thamnocephalis sphaerospora</name>
    <dbReference type="NCBI Taxonomy" id="78915"/>
    <lineage>
        <taxon>Eukaryota</taxon>
        <taxon>Fungi</taxon>
        <taxon>Fungi incertae sedis</taxon>
        <taxon>Zoopagomycota</taxon>
        <taxon>Zoopagomycotina</taxon>
        <taxon>Zoopagomycetes</taxon>
        <taxon>Zoopagales</taxon>
        <taxon>Sigmoideomycetaceae</taxon>
        <taxon>Thamnocephalis</taxon>
    </lineage>
</organism>
<dbReference type="InterPro" id="IPR005631">
    <property type="entry name" value="SDH"/>
</dbReference>
<keyword evidence="1" id="KW-0143">Chaperone</keyword>
<accession>A0A4P9XZ44</accession>
<dbReference type="OrthoDB" id="284292at2759"/>
<evidence type="ECO:0000256" key="1">
    <source>
        <dbReference type="ARBA" id="ARBA00023186"/>
    </source>
</evidence>
<keyword evidence="3" id="KW-1185">Reference proteome</keyword>
<dbReference type="GO" id="GO:0006121">
    <property type="term" value="P:mitochondrial electron transport, succinate to ubiquinone"/>
    <property type="evidence" value="ECO:0007669"/>
    <property type="project" value="TreeGrafter"/>
</dbReference>
<evidence type="ECO:0000313" key="3">
    <source>
        <dbReference type="Proteomes" id="UP000271241"/>
    </source>
</evidence>
<sequence length="148" mass="16711">MLSTLTRAFSGASRRALAPAARNAVRTAMVSRAQSTDKAEPMSRDVTRLTYHSRKRGILETTLILSAFADTNLTRLSAADMADYEHIIMSNAWTEWDLYRYLTAKDDRLDAPEELRALPVFWRIREMVQQKGGVAKRQKESASQTTTS</sequence>
<dbReference type="PANTHER" id="PTHR12469">
    <property type="entry name" value="PROTEIN EMI5 HOMOLOG, MITOCHONDRIAL"/>
    <property type="match status" value="1"/>
</dbReference>
<dbReference type="GO" id="GO:0034553">
    <property type="term" value="P:mitochondrial respiratory chain complex II assembly"/>
    <property type="evidence" value="ECO:0007669"/>
    <property type="project" value="TreeGrafter"/>
</dbReference>
<dbReference type="AlphaFoldDB" id="A0A4P9XZ44"/>
<evidence type="ECO:0000313" key="2">
    <source>
        <dbReference type="EMBL" id="RKP11001.1"/>
    </source>
</evidence>
<dbReference type="Gene3D" id="1.10.150.250">
    <property type="entry name" value="Flavinator of succinate dehydrogenase"/>
    <property type="match status" value="1"/>
</dbReference>
<dbReference type="EMBL" id="KZ992430">
    <property type="protein sequence ID" value="RKP11001.1"/>
    <property type="molecule type" value="Genomic_DNA"/>
</dbReference>
<dbReference type="Proteomes" id="UP000271241">
    <property type="component" value="Unassembled WGS sequence"/>
</dbReference>
<protein>
    <recommendedName>
        <fullName evidence="4">Succinate dehydrogenase assembly factor 2, mitochondrial</fullName>
    </recommendedName>
</protein>
<proteinExistence type="predicted"/>
<gene>
    <name evidence="2" type="ORF">THASP1DRAFT_27246</name>
</gene>
<dbReference type="PANTHER" id="PTHR12469:SF2">
    <property type="entry name" value="SUCCINATE DEHYDROGENASE ASSEMBLY FACTOR 2, MITOCHONDRIAL"/>
    <property type="match status" value="1"/>
</dbReference>
<dbReference type="SUPFAM" id="SSF109910">
    <property type="entry name" value="YgfY-like"/>
    <property type="match status" value="1"/>
</dbReference>
<dbReference type="STRING" id="78915.A0A4P9XZ44"/>
<dbReference type="InterPro" id="IPR036714">
    <property type="entry name" value="SDH_sf"/>
</dbReference>
<dbReference type="GO" id="GO:0006099">
    <property type="term" value="P:tricarboxylic acid cycle"/>
    <property type="evidence" value="ECO:0007669"/>
    <property type="project" value="TreeGrafter"/>
</dbReference>
<reference evidence="3" key="1">
    <citation type="journal article" date="2018" name="Nat. Microbiol.">
        <title>Leveraging single-cell genomics to expand the fungal tree of life.</title>
        <authorList>
            <person name="Ahrendt S.R."/>
            <person name="Quandt C.A."/>
            <person name="Ciobanu D."/>
            <person name="Clum A."/>
            <person name="Salamov A."/>
            <person name="Andreopoulos B."/>
            <person name="Cheng J.F."/>
            <person name="Woyke T."/>
            <person name="Pelin A."/>
            <person name="Henrissat B."/>
            <person name="Reynolds N.K."/>
            <person name="Benny G.L."/>
            <person name="Smith M.E."/>
            <person name="James T.Y."/>
            <person name="Grigoriev I.V."/>
        </authorList>
    </citation>
    <scope>NUCLEOTIDE SEQUENCE [LARGE SCALE GENOMIC DNA]</scope>
    <source>
        <strain evidence="3">RSA 1356</strain>
    </source>
</reference>
<evidence type="ECO:0008006" key="4">
    <source>
        <dbReference type="Google" id="ProtNLM"/>
    </source>
</evidence>
<dbReference type="Pfam" id="PF03937">
    <property type="entry name" value="Sdh5"/>
    <property type="match status" value="1"/>
</dbReference>
<name>A0A4P9XZ44_9FUNG</name>